<dbReference type="OrthoDB" id="623670at2759"/>
<protein>
    <recommendedName>
        <fullName evidence="6">Allergen Asp f 7</fullName>
    </recommendedName>
</protein>
<dbReference type="SUPFAM" id="SSF50685">
    <property type="entry name" value="Barwin-like endoglucanases"/>
    <property type="match status" value="1"/>
</dbReference>
<evidence type="ECO:0000313" key="5">
    <source>
        <dbReference type="Proteomes" id="UP000092993"/>
    </source>
</evidence>
<dbReference type="InterPro" id="IPR036908">
    <property type="entry name" value="RlpA-like_sf"/>
</dbReference>
<feature type="chain" id="PRO_5008889165" description="Allergen Asp f 7" evidence="3">
    <location>
        <begin position="25"/>
        <end position="260"/>
    </location>
</feature>
<accession>A0A1C7MJJ0</accession>
<dbReference type="PANTHER" id="PTHR31836">
    <property type="match status" value="1"/>
</dbReference>
<dbReference type="PANTHER" id="PTHR31836:SF28">
    <property type="entry name" value="SRCR DOMAIN-CONTAINING PROTEIN-RELATED"/>
    <property type="match status" value="1"/>
</dbReference>
<dbReference type="Gene3D" id="2.40.40.10">
    <property type="entry name" value="RlpA-like domain"/>
    <property type="match status" value="1"/>
</dbReference>
<dbReference type="STRING" id="5627.A0A1C7MJJ0"/>
<name>A0A1C7MJJ0_GRIFR</name>
<organism evidence="4 5">
    <name type="scientific">Grifola frondosa</name>
    <name type="common">Maitake</name>
    <name type="synonym">Polyporus frondosus</name>
    <dbReference type="NCBI Taxonomy" id="5627"/>
    <lineage>
        <taxon>Eukaryota</taxon>
        <taxon>Fungi</taxon>
        <taxon>Dikarya</taxon>
        <taxon>Basidiomycota</taxon>
        <taxon>Agaricomycotina</taxon>
        <taxon>Agaricomycetes</taxon>
        <taxon>Polyporales</taxon>
        <taxon>Grifolaceae</taxon>
        <taxon>Grifola</taxon>
    </lineage>
</organism>
<keyword evidence="1 3" id="KW-0732">Signal</keyword>
<gene>
    <name evidence="4" type="ORF">A0H81_04503</name>
</gene>
<sequence>MPKFTGLFLSTLVIALSVSSLVSADSFRRIHDVGRRRHAVNVVERDRQMHKRFDNAQFTYYNDGMNACGSFDQPGDFIVALNSDQWDGGSHCYDKITITYQGKTAQATITDECPGCPYGGLDFSEGLMNYFASTAAGEIFGAWVFGSARLPLLPAFDIGDSHSPPTPTTPTPTPTPTPTSTTTSHSSTSSKPKPTTTSTYSSTSSSTSSSSSSSTTTSSTTSAAPTPTAEVFDSGNINQFTLALVQLTGLMGAAYLDSAQ</sequence>
<evidence type="ECO:0000256" key="1">
    <source>
        <dbReference type="ARBA" id="ARBA00022729"/>
    </source>
</evidence>
<dbReference type="EMBL" id="LUGG01000004">
    <property type="protein sequence ID" value="OBZ75194.1"/>
    <property type="molecule type" value="Genomic_DNA"/>
</dbReference>
<proteinExistence type="predicted"/>
<dbReference type="InterPro" id="IPR051477">
    <property type="entry name" value="Expansin_CellWall"/>
</dbReference>
<evidence type="ECO:0000313" key="4">
    <source>
        <dbReference type="EMBL" id="OBZ75194.1"/>
    </source>
</evidence>
<dbReference type="AlphaFoldDB" id="A0A1C7MJJ0"/>
<evidence type="ECO:0000256" key="2">
    <source>
        <dbReference type="SAM" id="MobiDB-lite"/>
    </source>
</evidence>
<evidence type="ECO:0000256" key="3">
    <source>
        <dbReference type="SAM" id="SignalP"/>
    </source>
</evidence>
<feature type="signal peptide" evidence="3">
    <location>
        <begin position="1"/>
        <end position="24"/>
    </location>
</feature>
<keyword evidence="5" id="KW-1185">Reference proteome</keyword>
<feature type="compositionally biased region" description="Pro residues" evidence="2">
    <location>
        <begin position="164"/>
        <end position="177"/>
    </location>
</feature>
<reference evidence="4 5" key="1">
    <citation type="submission" date="2016-03" db="EMBL/GenBank/DDBJ databases">
        <title>Whole genome sequencing of Grifola frondosa 9006-11.</title>
        <authorList>
            <person name="Min B."/>
            <person name="Park H."/>
            <person name="Kim J.-G."/>
            <person name="Cho H."/>
            <person name="Oh Y.-L."/>
            <person name="Kong W.-S."/>
            <person name="Choi I.-G."/>
        </authorList>
    </citation>
    <scope>NUCLEOTIDE SEQUENCE [LARGE SCALE GENOMIC DNA]</scope>
    <source>
        <strain evidence="4 5">9006-11</strain>
    </source>
</reference>
<dbReference type="CDD" id="cd22191">
    <property type="entry name" value="DPBB_RlpA_EXP_N-like"/>
    <property type="match status" value="1"/>
</dbReference>
<feature type="region of interest" description="Disordered" evidence="2">
    <location>
        <begin position="159"/>
        <end position="232"/>
    </location>
</feature>
<comment type="caution">
    <text evidence="4">The sequence shown here is derived from an EMBL/GenBank/DDBJ whole genome shotgun (WGS) entry which is preliminary data.</text>
</comment>
<dbReference type="Proteomes" id="UP000092993">
    <property type="component" value="Unassembled WGS sequence"/>
</dbReference>
<dbReference type="OMA" id="HHEVANV"/>
<evidence type="ECO:0008006" key="6">
    <source>
        <dbReference type="Google" id="ProtNLM"/>
    </source>
</evidence>
<feature type="compositionally biased region" description="Low complexity" evidence="2">
    <location>
        <begin position="178"/>
        <end position="228"/>
    </location>
</feature>